<name>A0ABR3WK32_9PEZI</name>
<organism evidence="3 4">
    <name type="scientific">Diaporthe australafricana</name>
    <dbReference type="NCBI Taxonomy" id="127596"/>
    <lineage>
        <taxon>Eukaryota</taxon>
        <taxon>Fungi</taxon>
        <taxon>Dikarya</taxon>
        <taxon>Ascomycota</taxon>
        <taxon>Pezizomycotina</taxon>
        <taxon>Sordariomycetes</taxon>
        <taxon>Sordariomycetidae</taxon>
        <taxon>Diaporthales</taxon>
        <taxon>Diaporthaceae</taxon>
        <taxon>Diaporthe</taxon>
    </lineage>
</organism>
<sequence length="392" mass="43784">MGSLFLSALLVIAAAGSMDFDGGLFVTKRGAEETISLPITDESTQISGNIFVASRPMCISPKIGPLDERAWVFQEWHLARRIVFFMEGGLIWRCQRYSLDERRCQVGTWFGFEEESWLDDLQEYAMKKLTYASDRLVALRGIVNEMKAGRDDDFRFGVWTNQLEEHLLWRTCGATASSEDFPLLPSWSWASLGGNKLFEFTEGHLTLSSPYMPISIEILPSGTLEIFGQSLVIKAEYEKLPECCTDTMTNIEQEYSSYIEREWEPGYFSMQDSVAHDRTMLIKGASCVLGLASFDRITPANVLHCIVLASRDRDWTPSPGRNTMQTLRDLGWNGGSGGESANASETSGHHGEVEKSGLNMSSIMDKALYNMRDQDSLNPPKDATPGWNSAGT</sequence>
<dbReference type="PANTHER" id="PTHR33112:SF10">
    <property type="entry name" value="TOL"/>
    <property type="match status" value="1"/>
</dbReference>
<comment type="caution">
    <text evidence="3">The sequence shown here is derived from an EMBL/GenBank/DDBJ whole genome shotgun (WGS) entry which is preliminary data.</text>
</comment>
<dbReference type="PANTHER" id="PTHR33112">
    <property type="entry name" value="DOMAIN PROTEIN, PUTATIVE-RELATED"/>
    <property type="match status" value="1"/>
</dbReference>
<evidence type="ECO:0000256" key="1">
    <source>
        <dbReference type="SAM" id="MobiDB-lite"/>
    </source>
</evidence>
<evidence type="ECO:0008006" key="5">
    <source>
        <dbReference type="Google" id="ProtNLM"/>
    </source>
</evidence>
<feature type="region of interest" description="Disordered" evidence="1">
    <location>
        <begin position="316"/>
        <end position="357"/>
    </location>
</feature>
<dbReference type="EMBL" id="JAWRVE010000075">
    <property type="protein sequence ID" value="KAL1863055.1"/>
    <property type="molecule type" value="Genomic_DNA"/>
</dbReference>
<proteinExistence type="predicted"/>
<evidence type="ECO:0000256" key="2">
    <source>
        <dbReference type="SAM" id="SignalP"/>
    </source>
</evidence>
<protein>
    <recommendedName>
        <fullName evidence="5">Heterokaryon incompatibility domain-containing protein</fullName>
    </recommendedName>
</protein>
<evidence type="ECO:0000313" key="3">
    <source>
        <dbReference type="EMBL" id="KAL1863055.1"/>
    </source>
</evidence>
<dbReference type="Proteomes" id="UP001583177">
    <property type="component" value="Unassembled WGS sequence"/>
</dbReference>
<keyword evidence="2" id="KW-0732">Signal</keyword>
<reference evidence="3 4" key="1">
    <citation type="journal article" date="2024" name="IMA Fungus">
        <title>IMA Genome - F19 : A genome assembly and annotation guide to empower mycologists, including annotated draft genome sequences of Ceratocystis pirilliformis, Diaporthe australafricana, Fusarium ophioides, Paecilomyces lecythidis, and Sporothrix stenoceras.</title>
        <authorList>
            <person name="Aylward J."/>
            <person name="Wilson A.M."/>
            <person name="Visagie C.M."/>
            <person name="Spraker J."/>
            <person name="Barnes I."/>
            <person name="Buitendag C."/>
            <person name="Ceriani C."/>
            <person name="Del Mar Angel L."/>
            <person name="du Plessis D."/>
            <person name="Fuchs T."/>
            <person name="Gasser K."/>
            <person name="Kramer D."/>
            <person name="Li W."/>
            <person name="Munsamy K."/>
            <person name="Piso A."/>
            <person name="Price J.L."/>
            <person name="Sonnekus B."/>
            <person name="Thomas C."/>
            <person name="van der Nest A."/>
            <person name="van Dijk A."/>
            <person name="van Heerden A."/>
            <person name="van Vuuren N."/>
            <person name="Yilmaz N."/>
            <person name="Duong T.A."/>
            <person name="van der Merwe N.A."/>
            <person name="Wingfield M.J."/>
            <person name="Wingfield B.D."/>
        </authorList>
    </citation>
    <scope>NUCLEOTIDE SEQUENCE [LARGE SCALE GENOMIC DNA]</scope>
    <source>
        <strain evidence="3 4">CMW 18300</strain>
    </source>
</reference>
<keyword evidence="4" id="KW-1185">Reference proteome</keyword>
<feature type="signal peptide" evidence="2">
    <location>
        <begin position="1"/>
        <end position="15"/>
    </location>
</feature>
<feature type="region of interest" description="Disordered" evidence="1">
    <location>
        <begin position="369"/>
        <end position="392"/>
    </location>
</feature>
<accession>A0ABR3WK32</accession>
<evidence type="ECO:0000313" key="4">
    <source>
        <dbReference type="Proteomes" id="UP001583177"/>
    </source>
</evidence>
<gene>
    <name evidence="3" type="ORF">Daus18300_008211</name>
</gene>
<feature type="chain" id="PRO_5046460542" description="Heterokaryon incompatibility domain-containing protein" evidence="2">
    <location>
        <begin position="16"/>
        <end position="392"/>
    </location>
</feature>